<evidence type="ECO:0000256" key="3">
    <source>
        <dbReference type="ARBA" id="ARBA00022989"/>
    </source>
</evidence>
<dbReference type="InterPro" id="IPR017452">
    <property type="entry name" value="GPCR_Rhodpsn_7TM"/>
</dbReference>
<dbReference type="Gene3D" id="1.20.1070.10">
    <property type="entry name" value="Rhodopsin 7-helix transmembrane proteins"/>
    <property type="match status" value="1"/>
</dbReference>
<dbReference type="GO" id="GO:0004930">
    <property type="term" value="F:G protein-coupled receptor activity"/>
    <property type="evidence" value="ECO:0007669"/>
    <property type="project" value="InterPro"/>
</dbReference>
<feature type="transmembrane region" description="Helical" evidence="5">
    <location>
        <begin position="12"/>
        <end position="36"/>
    </location>
</feature>
<evidence type="ECO:0000259" key="6">
    <source>
        <dbReference type="PROSITE" id="PS50262"/>
    </source>
</evidence>
<accession>A0A816LBI6</accession>
<name>A0A816LBI6_9BILA</name>
<dbReference type="SUPFAM" id="SSF81321">
    <property type="entry name" value="Family A G protein-coupled receptor-like"/>
    <property type="match status" value="1"/>
</dbReference>
<dbReference type="GO" id="GO:0016020">
    <property type="term" value="C:membrane"/>
    <property type="evidence" value="ECO:0007669"/>
    <property type="project" value="UniProtKB-SubCell"/>
</dbReference>
<feature type="transmembrane region" description="Helical" evidence="5">
    <location>
        <begin position="48"/>
        <end position="74"/>
    </location>
</feature>
<dbReference type="Proteomes" id="UP000663824">
    <property type="component" value="Unassembled WGS sequence"/>
</dbReference>
<feature type="transmembrane region" description="Helical" evidence="5">
    <location>
        <begin position="86"/>
        <end position="108"/>
    </location>
</feature>
<sequence length="320" mass="37680">MKYTDSVISNPVRFWLLLIALIPSVACSIVILYYILSSRTRRCAIHNHFIILLLCNNLTYELIDISLFLNYYRLDTVVPATKSLCLMWMFIDEALYTVSTMIVAWASIERHIIIFHDRWLSNAKKRFLLHYTPYIFIISYIILFHFVVVVIPPCENTYDYTQEICGHPLCFHNSKVFGTWDSITSDVIPTLTIVIFSIGLLVRVVIKNHRMRRAIQWRKHRKIAIQLLFISFLYVLLYIPIMCIELVQLCCVSEELNGPFEQYARFFSYYIIFLLPFVYLGSLIKSSWQLKILLPRWFRATQVVEPMMMATGPFTARNLN</sequence>
<evidence type="ECO:0000256" key="4">
    <source>
        <dbReference type="ARBA" id="ARBA00023136"/>
    </source>
</evidence>
<evidence type="ECO:0000256" key="5">
    <source>
        <dbReference type="SAM" id="Phobius"/>
    </source>
</evidence>
<keyword evidence="3 5" id="KW-1133">Transmembrane helix</keyword>
<evidence type="ECO:0000313" key="8">
    <source>
        <dbReference type="Proteomes" id="UP000663824"/>
    </source>
</evidence>
<feature type="transmembrane region" description="Helical" evidence="5">
    <location>
        <begin position="128"/>
        <end position="151"/>
    </location>
</feature>
<evidence type="ECO:0000313" key="7">
    <source>
        <dbReference type="EMBL" id="CAF1927839.1"/>
    </source>
</evidence>
<keyword evidence="4 5" id="KW-0472">Membrane</keyword>
<proteinExistence type="predicted"/>
<dbReference type="InterPro" id="IPR000276">
    <property type="entry name" value="GPCR_Rhodpsn"/>
</dbReference>
<dbReference type="EMBL" id="CAJNRE010000484">
    <property type="protein sequence ID" value="CAF1927839.1"/>
    <property type="molecule type" value="Genomic_DNA"/>
</dbReference>
<reference evidence="7" key="1">
    <citation type="submission" date="2021-02" db="EMBL/GenBank/DDBJ databases">
        <authorList>
            <person name="Nowell W R."/>
        </authorList>
    </citation>
    <scope>NUCLEOTIDE SEQUENCE</scope>
</reference>
<comment type="subcellular location">
    <subcellularLocation>
        <location evidence="1">Membrane</location>
    </subcellularLocation>
</comment>
<gene>
    <name evidence="7" type="ORF">MBJ925_LOCUS3627</name>
</gene>
<keyword evidence="2 5" id="KW-0812">Transmembrane</keyword>
<comment type="caution">
    <text evidence="7">The sequence shown here is derived from an EMBL/GenBank/DDBJ whole genome shotgun (WGS) entry which is preliminary data.</text>
</comment>
<feature type="domain" description="G-protein coupled receptors family 1 profile" evidence="6">
    <location>
        <begin position="27"/>
        <end position="279"/>
    </location>
</feature>
<feature type="transmembrane region" description="Helical" evidence="5">
    <location>
        <begin position="267"/>
        <end position="284"/>
    </location>
</feature>
<dbReference type="CDD" id="cd00637">
    <property type="entry name" value="7tm_classA_rhodopsin-like"/>
    <property type="match status" value="1"/>
</dbReference>
<dbReference type="AlphaFoldDB" id="A0A816LBI6"/>
<dbReference type="Pfam" id="PF00001">
    <property type="entry name" value="7tm_1"/>
    <property type="match status" value="1"/>
</dbReference>
<dbReference type="PROSITE" id="PS50262">
    <property type="entry name" value="G_PROTEIN_RECEP_F1_2"/>
    <property type="match status" value="1"/>
</dbReference>
<feature type="transmembrane region" description="Helical" evidence="5">
    <location>
        <begin position="187"/>
        <end position="206"/>
    </location>
</feature>
<evidence type="ECO:0000256" key="1">
    <source>
        <dbReference type="ARBA" id="ARBA00004370"/>
    </source>
</evidence>
<organism evidence="7 8">
    <name type="scientific">Rotaria magnacalcarata</name>
    <dbReference type="NCBI Taxonomy" id="392030"/>
    <lineage>
        <taxon>Eukaryota</taxon>
        <taxon>Metazoa</taxon>
        <taxon>Spiralia</taxon>
        <taxon>Gnathifera</taxon>
        <taxon>Rotifera</taxon>
        <taxon>Eurotatoria</taxon>
        <taxon>Bdelloidea</taxon>
        <taxon>Philodinida</taxon>
        <taxon>Philodinidae</taxon>
        <taxon>Rotaria</taxon>
    </lineage>
</organism>
<feature type="transmembrane region" description="Helical" evidence="5">
    <location>
        <begin position="227"/>
        <end position="247"/>
    </location>
</feature>
<evidence type="ECO:0000256" key="2">
    <source>
        <dbReference type="ARBA" id="ARBA00022692"/>
    </source>
</evidence>
<protein>
    <recommendedName>
        <fullName evidence="6">G-protein coupled receptors family 1 profile domain-containing protein</fullName>
    </recommendedName>
</protein>